<comment type="caution">
    <text evidence="2">The sequence shown here is derived from an EMBL/GenBank/DDBJ whole genome shotgun (WGS) entry which is preliminary data.</text>
</comment>
<feature type="transmembrane region" description="Helical" evidence="1">
    <location>
        <begin position="176"/>
        <end position="196"/>
    </location>
</feature>
<evidence type="ECO:0000313" key="2">
    <source>
        <dbReference type="EMBL" id="MDR6245015.1"/>
    </source>
</evidence>
<dbReference type="RefSeq" id="WP_188773430.1">
    <property type="nucleotide sequence ID" value="NZ_BMMB01000001.1"/>
</dbReference>
<sequence>MNTIIGMTWKELLRKKVMLMTLVMTVLFLVLFWFIASTLTRDVPLSPTGAVDLVAQYAKGSTLLTLGFFFGSFILAFLVIFSSFSSISGEAEIGIMQATLTRPIPRWKWYIGRWLGYVTFGMLYALLLYVSIIIVTDIHTFVPGNLMVHIQSFLVYAMAVPILITLSLLGSTAFSALGNGVFMTMFYGAGWLGGMVEKFTSVMSLEPDIHQRLNNITGIISFLMPVDALQRKMMAIMLGFDDLAGMVEVGSSLTAGMGLGQVVSGSFIVYAVLYTVILLLWGMRRFNHKEL</sequence>
<dbReference type="PANTHER" id="PTHR43471">
    <property type="entry name" value="ABC TRANSPORTER PERMEASE"/>
    <property type="match status" value="1"/>
</dbReference>
<keyword evidence="1" id="KW-0812">Transmembrane</keyword>
<dbReference type="Proteomes" id="UP001185028">
    <property type="component" value="Unassembled WGS sequence"/>
</dbReference>
<feature type="transmembrane region" description="Helical" evidence="1">
    <location>
        <begin position="114"/>
        <end position="136"/>
    </location>
</feature>
<evidence type="ECO:0000313" key="3">
    <source>
        <dbReference type="Proteomes" id="UP001185028"/>
    </source>
</evidence>
<proteinExistence type="predicted"/>
<feature type="transmembrane region" description="Helical" evidence="1">
    <location>
        <begin position="262"/>
        <end position="281"/>
    </location>
</feature>
<organism evidence="2 3">
    <name type="scientific">Paenibacillus hunanensis</name>
    <dbReference type="NCBI Taxonomy" id="539262"/>
    <lineage>
        <taxon>Bacteria</taxon>
        <taxon>Bacillati</taxon>
        <taxon>Bacillota</taxon>
        <taxon>Bacilli</taxon>
        <taxon>Bacillales</taxon>
        <taxon>Paenibacillaceae</taxon>
        <taxon>Paenibacillus</taxon>
    </lineage>
</organism>
<gene>
    <name evidence="2" type="ORF">JOC58_002913</name>
</gene>
<protein>
    <submittedName>
        <fullName evidence="2">ABC-type transport system involved in multi-copper enzyme maturation permease subunit</fullName>
    </submittedName>
</protein>
<keyword evidence="3" id="KW-1185">Reference proteome</keyword>
<dbReference type="EMBL" id="JAVDQH010000011">
    <property type="protein sequence ID" value="MDR6245015.1"/>
    <property type="molecule type" value="Genomic_DNA"/>
</dbReference>
<feature type="transmembrane region" description="Helical" evidence="1">
    <location>
        <begin position="56"/>
        <end position="81"/>
    </location>
</feature>
<feature type="transmembrane region" description="Helical" evidence="1">
    <location>
        <begin position="17"/>
        <end position="36"/>
    </location>
</feature>
<name>A0ABU1J169_9BACL</name>
<feature type="transmembrane region" description="Helical" evidence="1">
    <location>
        <begin position="148"/>
        <end position="169"/>
    </location>
</feature>
<keyword evidence="1" id="KW-0472">Membrane</keyword>
<keyword evidence="1" id="KW-1133">Transmembrane helix</keyword>
<accession>A0ABU1J169</accession>
<evidence type="ECO:0000256" key="1">
    <source>
        <dbReference type="SAM" id="Phobius"/>
    </source>
</evidence>
<reference evidence="2 3" key="1">
    <citation type="submission" date="2023-07" db="EMBL/GenBank/DDBJ databases">
        <title>Genomic Encyclopedia of Type Strains, Phase IV (KMG-IV): sequencing the most valuable type-strain genomes for metagenomic binning, comparative biology and taxonomic classification.</title>
        <authorList>
            <person name="Goeker M."/>
        </authorList>
    </citation>
    <scope>NUCLEOTIDE SEQUENCE [LARGE SCALE GENOMIC DNA]</scope>
    <source>
        <strain evidence="2 3">DSM 22170</strain>
    </source>
</reference>